<dbReference type="SMR" id="A0A1V0E6N8"/>
<dbReference type="Gene3D" id="2.10.10.80">
    <property type="match status" value="1"/>
</dbReference>
<keyword evidence="3" id="KW-1185">Reference proteome</keyword>
<proteinExistence type="predicted"/>
<evidence type="ECO:0000313" key="3">
    <source>
        <dbReference type="Proteomes" id="UP000221691"/>
    </source>
</evidence>
<evidence type="ECO:0000313" key="2">
    <source>
        <dbReference type="EMBL" id="ARB12531.1"/>
    </source>
</evidence>
<dbReference type="InterPro" id="IPR040775">
    <property type="entry name" value="Tail_spike_N"/>
</dbReference>
<protein>
    <recommendedName>
        <fullName evidence="1">Tail spike TSP1/Gp66 N-terminal domain-containing protein</fullName>
    </recommendedName>
</protein>
<gene>
    <name evidence="2" type="ORF">BIS47_27</name>
</gene>
<dbReference type="EMBL" id="KY652726">
    <property type="protein sequence ID" value="ARB12531.1"/>
    <property type="molecule type" value="Genomic_DNA"/>
</dbReference>
<evidence type="ECO:0000259" key="1">
    <source>
        <dbReference type="Pfam" id="PF18668"/>
    </source>
</evidence>
<dbReference type="Pfam" id="PF18668">
    <property type="entry name" value="Tail_spike_N"/>
    <property type="match status" value="1"/>
</dbReference>
<sequence>MAFDTIKIAELPSATQVVGDDYLVVEQPDKTKKATAFQVISDLDLANKSSLTGLGGAAIIGTEDGQGVQKSLDTDRANTRELWRRALHDLGLTLVDGSFEEGATLTYTTDAIWHMSGAQCYTWSGTFPKSVSAGLTPSTTGSGWITVGGLSLLDEVTEIKNEAVEAKDQAGDARDEAQAYVLQASELGNLYASVSEGLAATTDGQYFQVPQGSGSSVAFKVYKNNAGVAQEVAAVPSAGAIIKTIRGYETLEAAQADADAGNILVGSTAFYRSTDDNVLSVEVINASGTMKETGARIPSEAGVENRVNKSYSELDGKISGTNALLGEFSSLPLTSFTSITAPGDTVVNVGKESVLRINSLSAAETSNARNQKNTLKVTELQSGVTTVVAELLPAEYFADNVLNSPYHSVQLAKIRPETVLLDATNSVARAIFTNVPLINTYSSITSYAVIDKSGGFISAAPGEYGTDGNYCALYGSSTPSETAIALTFPYSAITGAGYDLTEEGVKSYFYDSFDDVNLYYRSTDVSQYKTTFLAKLGAEPVTISVNAYLTIDADILYYNGISRLESDNNPFTRFVTDAANDTSADYSGLIELKVSFPEGLVYGHNCIKVSDSDGNVFDAQFSADDFVNLRFQSNEGYHPDGSFKTGSVWIVDSVAAGQKKYYNVDIYGYRYDDTVYTEGLEYYAPTDALKRYNIKVGDLYYRFAFAGGAYGLTSIDAAKNDDTNRIRCTLSPQHRYVNAGAQVIEYFSNNVTLKVINSGPLFTEVERIGYNAASAIYEAGILKATTRYRIFKNGVVIVKNTVTALQEIPVGKMYGETISSNIAYQSGTTPVYAGSAAAAITNGNTAGGGKFSYVPTIVNGDLHRDGTAGGPTRTAGISMTNNSQTLTLGVTTGWQFYSFTDYSLLNWPVEKNWTWPIEIWLNAYETESDPLTLAKKVYNRPVGFAREGKLPNFAVKEAERKLRELLEGVADFWMNGDSAGIGGMDVNAGQYDAKTPWGYLAYRELQKPSPNISAVWARFKRCWDDNWRSTNIGTRYLEGVLHVADLVATVFKPCVSIYRAAEFVGDTTTMTAMQPYIKSWADAMVTAVAAKGGVPNTYTSASVSDAVNINIYSMMLVALAIHAEMDTDGSYQSCYNTVMTNLTNSSTVGRYLPSMLDSMPVSTSLARSRWYNYDIDLAPEYLMMTELLGGTPLFNNVNYGLQGLCGDGRIRTIDFILSESRRGIISTPVSVALTMMLVRRVSTGNALLACIQAYEKDFLANPYSSGRFYDHSPRLATGMPTTVSSHNRVMIEMLSSYFVHQIVRGRVIS</sequence>
<accession>A0A1V0E6N8</accession>
<dbReference type="Proteomes" id="UP000221691">
    <property type="component" value="Segment"/>
</dbReference>
<organism evidence="2 3">
    <name type="scientific">Klebsiella phage vB_KpnM_BIS47</name>
    <dbReference type="NCBI Taxonomy" id="1907784"/>
    <lineage>
        <taxon>Viruses</taxon>
        <taxon>Duplodnaviria</taxon>
        <taxon>Heunggongvirae</taxon>
        <taxon>Uroviricota</taxon>
        <taxon>Caudoviricetes</taxon>
        <taxon>Vequintavirinae</taxon>
        <taxon>Mydovirus</taxon>
        <taxon>Mydovirus BIS47</taxon>
    </lineage>
</organism>
<dbReference type="KEGG" id="vg:55632528"/>
<reference evidence="2 3" key="1">
    <citation type="submission" date="2017-02" db="EMBL/GenBank/DDBJ databases">
        <title>Genome sequencing and assembly of Klebsiella pneumoniae phages.</title>
        <authorList>
            <person name="Labudda L."/>
            <person name="Strapagiel D."/>
            <person name="Karczewska-Golec J."/>
            <person name="Golec P."/>
        </authorList>
    </citation>
    <scope>NUCLEOTIDE SEQUENCE [LARGE SCALE GENOMIC DNA]</scope>
</reference>
<dbReference type="GeneID" id="55632528"/>
<name>A0A1V0E6N8_9CAUD</name>
<feature type="domain" description="Tail spike TSP1/Gp66 N-terminal" evidence="1">
    <location>
        <begin position="97"/>
        <end position="148"/>
    </location>
</feature>
<dbReference type="RefSeq" id="YP_009832534.1">
    <property type="nucleotide sequence ID" value="NC_048656.1"/>
</dbReference>